<dbReference type="InterPro" id="IPR024434">
    <property type="entry name" value="TSCPD_dom"/>
</dbReference>
<evidence type="ECO:0000256" key="4">
    <source>
        <dbReference type="ARBA" id="ARBA00022741"/>
    </source>
</evidence>
<dbReference type="GO" id="GO:0071897">
    <property type="term" value="P:DNA biosynthetic process"/>
    <property type="evidence" value="ECO:0007669"/>
    <property type="project" value="UniProtKB-KW"/>
</dbReference>
<dbReference type="EMBL" id="JAGQKZ010000016">
    <property type="protein sequence ID" value="MCA9392040.1"/>
    <property type="molecule type" value="Genomic_DNA"/>
</dbReference>
<accession>A0A955LK80</accession>
<organism evidence="7 8">
    <name type="scientific">candidate division WWE3 bacterium</name>
    <dbReference type="NCBI Taxonomy" id="2053526"/>
    <lineage>
        <taxon>Bacteria</taxon>
        <taxon>Katanobacteria</taxon>
    </lineage>
</organism>
<sequence>EVKDKKNGSENSDEVQGIRSNYVLRPRENMLSGVTQKLPTPLGNMYITVNKTQEGDFHEAFINLGLAGSDVRADTDAIGRLISLIFRLGSADSNQRMRAVIKQLEGISSGMVAGFNGDRVLSVPDAIAKGLKRVMEPDVYDNKQESLFVNEEVSSTATETPLQEESFAPVEHKEMCPLCGNYSVVMVEGCKKCNVQLGGCGAYSAC</sequence>
<keyword evidence="4" id="KW-0547">Nucleotide-binding</keyword>
<evidence type="ECO:0000256" key="1">
    <source>
        <dbReference type="ARBA" id="ARBA00007405"/>
    </source>
</evidence>
<comment type="caution">
    <text evidence="7">The sequence shown here is derived from an EMBL/GenBank/DDBJ whole genome shotgun (WGS) entry which is preliminary data.</text>
</comment>
<evidence type="ECO:0000256" key="5">
    <source>
        <dbReference type="ARBA" id="ARBA00047754"/>
    </source>
</evidence>
<dbReference type="Pfam" id="PF12637">
    <property type="entry name" value="TSCPD"/>
    <property type="match status" value="1"/>
</dbReference>
<dbReference type="EC" id="1.17.4.1" evidence="2"/>
<evidence type="ECO:0000313" key="8">
    <source>
        <dbReference type="Proteomes" id="UP000751518"/>
    </source>
</evidence>
<comment type="catalytic activity">
    <reaction evidence="5">
        <text>a 2'-deoxyribonucleoside 5'-diphosphate + [thioredoxin]-disulfide + H2O = a ribonucleoside 5'-diphosphate + [thioredoxin]-dithiol</text>
        <dbReference type="Rhea" id="RHEA:23252"/>
        <dbReference type="Rhea" id="RHEA-COMP:10698"/>
        <dbReference type="Rhea" id="RHEA-COMP:10700"/>
        <dbReference type="ChEBI" id="CHEBI:15377"/>
        <dbReference type="ChEBI" id="CHEBI:29950"/>
        <dbReference type="ChEBI" id="CHEBI:50058"/>
        <dbReference type="ChEBI" id="CHEBI:57930"/>
        <dbReference type="ChEBI" id="CHEBI:73316"/>
        <dbReference type="EC" id="1.17.4.1"/>
    </reaction>
</comment>
<evidence type="ECO:0000256" key="3">
    <source>
        <dbReference type="ARBA" id="ARBA00022634"/>
    </source>
</evidence>
<dbReference type="GO" id="GO:0000166">
    <property type="term" value="F:nucleotide binding"/>
    <property type="evidence" value="ECO:0007669"/>
    <property type="project" value="UniProtKB-KW"/>
</dbReference>
<proteinExistence type="inferred from homology"/>
<comment type="similarity">
    <text evidence="1">Belongs to the ribonucleoside diphosphate reductase class-2 family.</text>
</comment>
<name>A0A955LK80_UNCKA</name>
<feature type="non-terminal residue" evidence="7">
    <location>
        <position position="1"/>
    </location>
</feature>
<protein>
    <recommendedName>
        <fullName evidence="2">ribonucleoside-diphosphate reductase</fullName>
        <ecNumber evidence="2">1.17.4.1</ecNumber>
    </recommendedName>
</protein>
<dbReference type="AlphaFoldDB" id="A0A955LK80"/>
<evidence type="ECO:0000259" key="6">
    <source>
        <dbReference type="Pfam" id="PF12637"/>
    </source>
</evidence>
<feature type="domain" description="TSCPD" evidence="6">
    <location>
        <begin position="27"/>
        <end position="134"/>
    </location>
</feature>
<reference evidence="7" key="1">
    <citation type="submission" date="2020-04" db="EMBL/GenBank/DDBJ databases">
        <authorList>
            <person name="Zhang T."/>
        </authorList>
    </citation>
    <scope>NUCLEOTIDE SEQUENCE</scope>
    <source>
        <strain evidence="7">HKST-UBA03</strain>
    </source>
</reference>
<reference evidence="7" key="2">
    <citation type="journal article" date="2021" name="Microbiome">
        <title>Successional dynamics and alternative stable states in a saline activated sludge microbial community over 9 years.</title>
        <authorList>
            <person name="Wang Y."/>
            <person name="Ye J."/>
            <person name="Ju F."/>
            <person name="Liu L."/>
            <person name="Boyd J.A."/>
            <person name="Deng Y."/>
            <person name="Parks D.H."/>
            <person name="Jiang X."/>
            <person name="Yin X."/>
            <person name="Woodcroft B.J."/>
            <person name="Tyson G.W."/>
            <person name="Hugenholtz P."/>
            <person name="Polz M.F."/>
            <person name="Zhang T."/>
        </authorList>
    </citation>
    <scope>NUCLEOTIDE SEQUENCE</scope>
    <source>
        <strain evidence="7">HKST-UBA03</strain>
    </source>
</reference>
<evidence type="ECO:0000313" key="7">
    <source>
        <dbReference type="EMBL" id="MCA9392040.1"/>
    </source>
</evidence>
<keyword evidence="3" id="KW-0237">DNA synthesis</keyword>
<evidence type="ECO:0000256" key="2">
    <source>
        <dbReference type="ARBA" id="ARBA00012274"/>
    </source>
</evidence>
<dbReference type="Proteomes" id="UP000751518">
    <property type="component" value="Unassembled WGS sequence"/>
</dbReference>
<dbReference type="GO" id="GO:0004748">
    <property type="term" value="F:ribonucleoside-diphosphate reductase activity, thioredoxin disulfide as acceptor"/>
    <property type="evidence" value="ECO:0007669"/>
    <property type="project" value="UniProtKB-EC"/>
</dbReference>
<gene>
    <name evidence="7" type="ORF">KC614_02435</name>
</gene>